<feature type="signal peptide" evidence="1">
    <location>
        <begin position="1"/>
        <end position="22"/>
    </location>
</feature>
<keyword evidence="4" id="KW-1185">Reference proteome</keyword>
<dbReference type="EMBL" id="JABANM010002171">
    <property type="protein sequence ID" value="KAF4753010.1"/>
    <property type="molecule type" value="Genomic_DNA"/>
</dbReference>
<dbReference type="Proteomes" id="UP000553632">
    <property type="component" value="Unassembled WGS sequence"/>
</dbReference>
<dbReference type="Proteomes" id="UP000574390">
    <property type="component" value="Unassembled WGS sequence"/>
</dbReference>
<name>A0A7J6ULF3_PEROL</name>
<gene>
    <name evidence="2" type="ORF">FOZ62_028345</name>
    <name evidence="3" type="ORF">FOZ63_020903</name>
</gene>
<sequence>MMDLPSTRWLVALVPVLIITEAQHFGTFVHETAFYTMTYDVEENYEVTFGFNVTVQPSELYPDAESSSFKIGPFSLKRVHQDAFTVDFEGQEDTRRNWYLSMEKALIAGRLVSQPSSQYPPLDMSLGDLTTITYKDADTLSTTFQKGKMNFRRTTHSPRPGRFLYQDCMNPSLQLSVEIESESHVGIAATCGWRYTPYVRFNLERRSRTLYDHYDVVPAGEVTLEEFRQMGHIGRVRRSYTPPSSVDDVSVLRDVKRDTTLSLYKDFFIVILLRSQFFLSVELIC</sequence>
<accession>A0A7J6ULF3</accession>
<comment type="caution">
    <text evidence="3">The sequence shown here is derived from an EMBL/GenBank/DDBJ whole genome shotgun (WGS) entry which is preliminary data.</text>
</comment>
<evidence type="ECO:0000256" key="1">
    <source>
        <dbReference type="SAM" id="SignalP"/>
    </source>
</evidence>
<evidence type="ECO:0000313" key="4">
    <source>
        <dbReference type="Proteomes" id="UP000553632"/>
    </source>
</evidence>
<keyword evidence="1" id="KW-0732">Signal</keyword>
<evidence type="ECO:0000313" key="5">
    <source>
        <dbReference type="Proteomes" id="UP000574390"/>
    </source>
</evidence>
<dbReference type="AlphaFoldDB" id="A0A7J6ULF3"/>
<organism evidence="3 4">
    <name type="scientific">Perkinsus olseni</name>
    <name type="common">Perkinsus atlanticus</name>
    <dbReference type="NCBI Taxonomy" id="32597"/>
    <lineage>
        <taxon>Eukaryota</taxon>
        <taxon>Sar</taxon>
        <taxon>Alveolata</taxon>
        <taxon>Perkinsozoa</taxon>
        <taxon>Perkinsea</taxon>
        <taxon>Perkinsida</taxon>
        <taxon>Perkinsidae</taxon>
        <taxon>Perkinsus</taxon>
    </lineage>
</organism>
<proteinExistence type="predicted"/>
<feature type="chain" id="PRO_5036400795" evidence="1">
    <location>
        <begin position="23"/>
        <end position="285"/>
    </location>
</feature>
<protein>
    <submittedName>
        <fullName evidence="3">Uncharacterized protein</fullName>
    </submittedName>
</protein>
<reference evidence="4 5" key="1">
    <citation type="submission" date="2020-04" db="EMBL/GenBank/DDBJ databases">
        <title>Perkinsus olseni comparative genomics.</title>
        <authorList>
            <person name="Bogema D.R."/>
        </authorList>
    </citation>
    <scope>NUCLEOTIDE SEQUENCE [LARGE SCALE GENOMIC DNA]</scope>
    <source>
        <strain evidence="2">ATCC PRA-205</strain>
        <strain evidence="3 4">ATCC PRA-207</strain>
    </source>
</reference>
<evidence type="ECO:0000313" key="2">
    <source>
        <dbReference type="EMBL" id="KAF4753010.1"/>
    </source>
</evidence>
<evidence type="ECO:0000313" key="3">
    <source>
        <dbReference type="EMBL" id="KAF4757838.1"/>
    </source>
</evidence>
<dbReference type="EMBL" id="JABANO010002168">
    <property type="protein sequence ID" value="KAF4757838.1"/>
    <property type="molecule type" value="Genomic_DNA"/>
</dbReference>